<feature type="region of interest" description="Disordered" evidence="7">
    <location>
        <begin position="736"/>
        <end position="776"/>
    </location>
</feature>
<evidence type="ECO:0000256" key="4">
    <source>
        <dbReference type="ARBA" id="ARBA00022833"/>
    </source>
</evidence>
<proteinExistence type="predicted"/>
<name>A0A0D9VAA8_9ORYZ</name>
<dbReference type="HOGENOM" id="CLU_005343_0_0_1"/>
<keyword evidence="11" id="KW-1185">Reference proteome</keyword>
<dbReference type="EnsemblPlants" id="LPERR01G38430.1">
    <property type="protein sequence ID" value="LPERR01G38430.1"/>
    <property type="gene ID" value="LPERR01G38430"/>
</dbReference>
<dbReference type="InterPro" id="IPR009091">
    <property type="entry name" value="RCC1/BLIP-II"/>
</dbReference>
<dbReference type="Gramene" id="LPERR01G38430.1">
    <property type="protein sequence ID" value="LPERR01G38430.1"/>
    <property type="gene ID" value="LPERR01G38430"/>
</dbReference>
<feature type="domain" description="FYVE-type" evidence="8">
    <location>
        <begin position="567"/>
        <end position="629"/>
    </location>
</feature>
<dbReference type="InterPro" id="IPR011993">
    <property type="entry name" value="PH-like_dom_sf"/>
</dbReference>
<dbReference type="Pfam" id="PF13713">
    <property type="entry name" value="BRX_N"/>
    <property type="match status" value="1"/>
</dbReference>
<feature type="region of interest" description="Disordered" evidence="7">
    <location>
        <begin position="135"/>
        <end position="182"/>
    </location>
</feature>
<sequence length="999" mass="108649">MSDASSDLAGGRAGPPVERDIEQAITALKKGAYLLKYGRRGKPKFCPFRLSNDESVLIWFSGKEEKHLRLSQVSRIVPGQRTRYPRPEKECQSFSLISHDRSLDIICKDKDEAEVWFAGLKTLISRSHQRKWRTESRSDIISSGATSPRTYTRRSSPLSSPFSSNDSVHKDGSDHYRLRSPFGSPPKNVLDKAFSDVVLYAVPPKAFFPSDSNAGSVHSMSSAHSDNTNGHPRGIPMDAFRVSYSSAISSSSHGSGHDDGDALGDVFIWGEGTGEGLLGGGSSWVGSSSGAKMDHLLPKPLEFAVRLDVQNISCGGRHAALVTKQGEIYSWGEESGGRLGHGVDCDVAQPKLIDSLAHMNIELVACGEYHTCAVTLSGDLYTWGDGTFKFGLLGHGNDVSHWVPKRVDGPLEGIHVSSISCGPWHTALVTSAGQLFTFGDGSFGVLGHGDRAIALTTSGHVYTMGSAVYGQLGNPQADGLLPVRVEGKLHKNFVEEISCGAYHVAVLTSRTEVYTWGKGAHGRLGHGDTDDKNTPTLVEALKDKQVRSVVCGINFTAAICIHKWVSGSDQSMCSGCRQPFNLRRKRHNCYNCALVFCHSCSSKKSLKASLAPNPNKPYRVCDSCYSKLTKGLETDTNSSTKRGTVIQGFNDTNEEELETRSNAQLSRLSSMESLKNMDSRYSKKNKKFEFNSTRVSPVPNGSSHWSGLNISRSFNPVFGSSKKFFSASVPGSRIVSRATSPISRRTSPPRSTTPTPTLGGLTSPRVAANDAKPTNDSLSHEVLNLRSQVENLTRKSHLLEVELERTTKQLKEAIVIAGEETAKCKAAKEVIKSLTAQLKGMADRLPGGVTKNSKLPPLSGIPVPNEISSMATESLGSPSSLVEQISNGPNGLLASNGPSSARNKASHLEVGKNRSRLLEAESCHEAEWVEQDEPGVYITLTALPGGARDLKRVRFSRKRFSETQAEQWWQENRARVYQHYNVRMVDKSVSSIDNEIASR</sequence>
<evidence type="ECO:0000256" key="7">
    <source>
        <dbReference type="SAM" id="MobiDB-lite"/>
    </source>
</evidence>
<dbReference type="PANTHER" id="PTHR22870">
    <property type="entry name" value="REGULATOR OF CHROMOSOME CONDENSATION"/>
    <property type="match status" value="1"/>
</dbReference>
<feature type="region of interest" description="Disordered" evidence="7">
    <location>
        <begin position="211"/>
        <end position="236"/>
    </location>
</feature>
<dbReference type="SUPFAM" id="SSF57903">
    <property type="entry name" value="FYVE/PHD zinc finger"/>
    <property type="match status" value="1"/>
</dbReference>
<dbReference type="InterPro" id="IPR000408">
    <property type="entry name" value="Reg_chr_condens"/>
</dbReference>
<feature type="compositionally biased region" description="Polar residues" evidence="7">
    <location>
        <begin position="211"/>
        <end position="230"/>
    </location>
</feature>
<dbReference type="PROSITE" id="PS50178">
    <property type="entry name" value="ZF_FYVE"/>
    <property type="match status" value="1"/>
</dbReference>
<evidence type="ECO:0000256" key="5">
    <source>
        <dbReference type="PROSITE-ProRule" id="PRU00091"/>
    </source>
</evidence>
<dbReference type="STRING" id="77586.A0A0D9VAA8"/>
<keyword evidence="1" id="KW-0479">Metal-binding</keyword>
<dbReference type="InterPro" id="IPR000306">
    <property type="entry name" value="Znf_FYVE"/>
</dbReference>
<reference evidence="10" key="3">
    <citation type="submission" date="2015-04" db="UniProtKB">
        <authorList>
            <consortium name="EnsemblPlants"/>
        </authorList>
    </citation>
    <scope>IDENTIFICATION</scope>
</reference>
<dbReference type="GO" id="GO:0008270">
    <property type="term" value="F:zinc ion binding"/>
    <property type="evidence" value="ECO:0007669"/>
    <property type="project" value="UniProtKB-KW"/>
</dbReference>
<dbReference type="PANTHER" id="PTHR22870:SF437">
    <property type="entry name" value="REGULATOR OF CHROMOSOME CONDENSATION (RCC1) FAMILY WITH FYVE ZINC FINGER DOMAIN-CONTAINING PROTEIN"/>
    <property type="match status" value="1"/>
</dbReference>
<feature type="domain" description="BRX" evidence="9">
    <location>
        <begin position="926"/>
        <end position="981"/>
    </location>
</feature>
<dbReference type="InterPro" id="IPR017455">
    <property type="entry name" value="Znf_FYVE-rel"/>
</dbReference>
<evidence type="ECO:0000259" key="8">
    <source>
        <dbReference type="PROSITE" id="PS50178"/>
    </source>
</evidence>
<dbReference type="Proteomes" id="UP000032180">
    <property type="component" value="Chromosome 1"/>
</dbReference>
<dbReference type="Gene3D" id="2.30.29.30">
    <property type="entry name" value="Pleckstrin-homology domain (PH domain)/Phosphotyrosine-binding domain (PTB)"/>
    <property type="match status" value="1"/>
</dbReference>
<dbReference type="CDD" id="cd13365">
    <property type="entry name" value="PH_PLC_plant-like"/>
    <property type="match status" value="1"/>
</dbReference>
<dbReference type="InterPro" id="IPR013083">
    <property type="entry name" value="Znf_RING/FYVE/PHD"/>
</dbReference>
<feature type="repeat" description="RCC1" evidence="6">
    <location>
        <begin position="459"/>
        <end position="510"/>
    </location>
</feature>
<dbReference type="FunFam" id="2.130.10.30:FF:000028">
    <property type="entry name" value="PH, RCC1 and FYVE domains-containing protein 1"/>
    <property type="match status" value="1"/>
</dbReference>
<dbReference type="Pfam" id="PF01363">
    <property type="entry name" value="FYVE"/>
    <property type="match status" value="1"/>
</dbReference>
<evidence type="ECO:0000256" key="1">
    <source>
        <dbReference type="ARBA" id="ARBA00022723"/>
    </source>
</evidence>
<accession>A0A0D9VAA8</accession>
<dbReference type="InterPro" id="IPR051210">
    <property type="entry name" value="Ub_ligase/GEF_domain"/>
</dbReference>
<dbReference type="Pfam" id="PF16627">
    <property type="entry name" value="BRX_assoc"/>
    <property type="match status" value="1"/>
</dbReference>
<protein>
    <recommendedName>
        <fullName evidence="12">FYVE-type domain-containing protein</fullName>
    </recommendedName>
</protein>
<feature type="compositionally biased region" description="Low complexity" evidence="7">
    <location>
        <begin position="155"/>
        <end position="166"/>
    </location>
</feature>
<evidence type="ECO:0000313" key="11">
    <source>
        <dbReference type="Proteomes" id="UP000032180"/>
    </source>
</evidence>
<evidence type="ECO:0000313" key="10">
    <source>
        <dbReference type="EnsemblPlants" id="LPERR01G38430.1"/>
    </source>
</evidence>
<feature type="compositionally biased region" description="Polar residues" evidence="7">
    <location>
        <begin position="634"/>
        <end position="651"/>
    </location>
</feature>
<evidence type="ECO:0000256" key="2">
    <source>
        <dbReference type="ARBA" id="ARBA00022737"/>
    </source>
</evidence>
<feature type="compositionally biased region" description="Polar residues" evidence="7">
    <location>
        <begin position="139"/>
        <end position="154"/>
    </location>
</feature>
<reference evidence="10 11" key="1">
    <citation type="submission" date="2012-08" db="EMBL/GenBank/DDBJ databases">
        <title>Oryza genome evolution.</title>
        <authorList>
            <person name="Wing R.A."/>
        </authorList>
    </citation>
    <scope>NUCLEOTIDE SEQUENCE</scope>
</reference>
<dbReference type="PROSITE" id="PS00626">
    <property type="entry name" value="RCC1_2"/>
    <property type="match status" value="2"/>
</dbReference>
<dbReference type="InterPro" id="IPR013591">
    <property type="entry name" value="Brevis_radix_dom"/>
</dbReference>
<keyword evidence="4" id="KW-0862">Zinc</keyword>
<dbReference type="Pfam" id="PF08381">
    <property type="entry name" value="BRX"/>
    <property type="match status" value="1"/>
</dbReference>
<reference evidence="11" key="2">
    <citation type="submission" date="2013-12" db="EMBL/GenBank/DDBJ databases">
        <authorList>
            <person name="Yu Y."/>
            <person name="Lee S."/>
            <person name="de Baynast K."/>
            <person name="Wissotski M."/>
            <person name="Liu L."/>
            <person name="Talag J."/>
            <person name="Goicoechea J."/>
            <person name="Angelova A."/>
            <person name="Jetty R."/>
            <person name="Kudrna D."/>
            <person name="Golser W."/>
            <person name="Rivera L."/>
            <person name="Zhang J."/>
            <person name="Wing R."/>
        </authorList>
    </citation>
    <scope>NUCLEOTIDE SEQUENCE</scope>
</reference>
<evidence type="ECO:0000256" key="3">
    <source>
        <dbReference type="ARBA" id="ARBA00022771"/>
    </source>
</evidence>
<evidence type="ECO:0000259" key="9">
    <source>
        <dbReference type="PROSITE" id="PS51514"/>
    </source>
</evidence>
<evidence type="ECO:0008006" key="12">
    <source>
        <dbReference type="Google" id="ProtNLM"/>
    </source>
</evidence>
<evidence type="ECO:0000256" key="6">
    <source>
        <dbReference type="PROSITE-ProRule" id="PRU00235"/>
    </source>
</evidence>
<dbReference type="Gene3D" id="3.30.40.10">
    <property type="entry name" value="Zinc/RING finger domain, C3HC4 (zinc finger)"/>
    <property type="match status" value="1"/>
</dbReference>
<dbReference type="SUPFAM" id="SSF50985">
    <property type="entry name" value="RCC1/BLIP-II"/>
    <property type="match status" value="1"/>
</dbReference>
<feature type="region of interest" description="Disordered" evidence="7">
    <location>
        <begin position="633"/>
        <end position="661"/>
    </location>
</feature>
<feature type="compositionally biased region" description="Basic and acidic residues" evidence="7">
    <location>
        <begin position="167"/>
        <end position="177"/>
    </location>
</feature>
<dbReference type="Gene3D" id="2.130.10.30">
    <property type="entry name" value="Regulator of chromosome condensation 1/beta-lactamase-inhibitor protein II"/>
    <property type="match status" value="3"/>
</dbReference>
<dbReference type="PROSITE" id="PS51514">
    <property type="entry name" value="BRX"/>
    <property type="match status" value="1"/>
</dbReference>
<feature type="compositionally biased region" description="Low complexity" evidence="7">
    <location>
        <begin position="736"/>
        <end position="765"/>
    </location>
</feature>
<organism evidence="10 11">
    <name type="scientific">Leersia perrieri</name>
    <dbReference type="NCBI Taxonomy" id="77586"/>
    <lineage>
        <taxon>Eukaryota</taxon>
        <taxon>Viridiplantae</taxon>
        <taxon>Streptophyta</taxon>
        <taxon>Embryophyta</taxon>
        <taxon>Tracheophyta</taxon>
        <taxon>Spermatophyta</taxon>
        <taxon>Magnoliopsida</taxon>
        <taxon>Liliopsida</taxon>
        <taxon>Poales</taxon>
        <taxon>Poaceae</taxon>
        <taxon>BOP clade</taxon>
        <taxon>Oryzoideae</taxon>
        <taxon>Oryzeae</taxon>
        <taxon>Oryzinae</taxon>
        <taxon>Leersia</taxon>
    </lineage>
</organism>
<dbReference type="SMART" id="SM00064">
    <property type="entry name" value="FYVE"/>
    <property type="match status" value="1"/>
</dbReference>
<feature type="repeat" description="RCC1" evidence="6">
    <location>
        <begin position="326"/>
        <end position="377"/>
    </location>
</feature>
<dbReference type="PRINTS" id="PR00633">
    <property type="entry name" value="RCCNDNSATION"/>
</dbReference>
<dbReference type="InterPro" id="IPR011011">
    <property type="entry name" value="Znf_FYVE_PHD"/>
</dbReference>
<feature type="repeat" description="RCC1" evidence="6">
    <location>
        <begin position="511"/>
        <end position="562"/>
    </location>
</feature>
<dbReference type="InterPro" id="IPR027988">
    <property type="entry name" value="BRX_N"/>
</dbReference>
<keyword evidence="3 5" id="KW-0863">Zinc-finger</keyword>
<dbReference type="eggNOG" id="ENOG502QSCJ">
    <property type="taxonomic scope" value="Eukaryota"/>
</dbReference>
<keyword evidence="2" id="KW-0677">Repeat</keyword>
<dbReference type="Pfam" id="PF00415">
    <property type="entry name" value="RCC1"/>
    <property type="match status" value="4"/>
</dbReference>
<dbReference type="AlphaFoldDB" id="A0A0D9VAA8"/>
<dbReference type="PROSITE" id="PS50012">
    <property type="entry name" value="RCC1_3"/>
    <property type="match status" value="5"/>
</dbReference>
<feature type="repeat" description="RCC1" evidence="6">
    <location>
        <begin position="264"/>
        <end position="325"/>
    </location>
</feature>
<feature type="repeat" description="RCC1" evidence="6">
    <location>
        <begin position="378"/>
        <end position="432"/>
    </location>
</feature>
<dbReference type="SUPFAM" id="SSF50729">
    <property type="entry name" value="PH domain-like"/>
    <property type="match status" value="1"/>
</dbReference>